<evidence type="ECO:0000256" key="3">
    <source>
        <dbReference type="ARBA" id="ARBA00022840"/>
    </source>
</evidence>
<dbReference type="GO" id="GO:0006423">
    <property type="term" value="P:cysteinyl-tRNA aminoacylation"/>
    <property type="evidence" value="ECO:0007669"/>
    <property type="project" value="TreeGrafter"/>
</dbReference>
<protein>
    <recommendedName>
        <fullName evidence="4">tRNA synthetases class I catalytic domain-containing protein</fullName>
    </recommendedName>
</protein>
<dbReference type="GO" id="GO:0005524">
    <property type="term" value="F:ATP binding"/>
    <property type="evidence" value="ECO:0007669"/>
    <property type="project" value="UniProtKB-KW"/>
</dbReference>
<dbReference type="InterPro" id="IPR024909">
    <property type="entry name" value="Cys-tRNA/MSH_ligase"/>
</dbReference>
<dbReference type="EMBL" id="UINC01091927">
    <property type="protein sequence ID" value="SVC45081.1"/>
    <property type="molecule type" value="Genomic_DNA"/>
</dbReference>
<dbReference type="InterPro" id="IPR032678">
    <property type="entry name" value="tRNA-synt_1_cat_dom"/>
</dbReference>
<gene>
    <name evidence="5" type="ORF">METZ01_LOCUS297935</name>
</gene>
<proteinExistence type="predicted"/>
<keyword evidence="1" id="KW-0436">Ligase</keyword>
<evidence type="ECO:0000313" key="5">
    <source>
        <dbReference type="EMBL" id="SVC45081.1"/>
    </source>
</evidence>
<accession>A0A382MCW3</accession>
<dbReference type="SUPFAM" id="SSF52374">
    <property type="entry name" value="Nucleotidylyl transferase"/>
    <property type="match status" value="1"/>
</dbReference>
<feature type="non-terminal residue" evidence="5">
    <location>
        <position position="239"/>
    </location>
</feature>
<dbReference type="PRINTS" id="PR00983">
    <property type="entry name" value="TRNASYNTHCYS"/>
</dbReference>
<reference evidence="5" key="1">
    <citation type="submission" date="2018-05" db="EMBL/GenBank/DDBJ databases">
        <authorList>
            <person name="Lanie J.A."/>
            <person name="Ng W.-L."/>
            <person name="Kazmierczak K.M."/>
            <person name="Andrzejewski T.M."/>
            <person name="Davidsen T.M."/>
            <person name="Wayne K.J."/>
            <person name="Tettelin H."/>
            <person name="Glass J.I."/>
            <person name="Rusch D."/>
            <person name="Podicherti R."/>
            <person name="Tsui H.-C.T."/>
            <person name="Winkler M.E."/>
        </authorList>
    </citation>
    <scope>NUCLEOTIDE SEQUENCE</scope>
</reference>
<organism evidence="5">
    <name type="scientific">marine metagenome</name>
    <dbReference type="NCBI Taxonomy" id="408172"/>
    <lineage>
        <taxon>unclassified sequences</taxon>
        <taxon>metagenomes</taxon>
        <taxon>ecological metagenomes</taxon>
    </lineage>
</organism>
<dbReference type="Pfam" id="PF01406">
    <property type="entry name" value="tRNA-synt_1e"/>
    <property type="match status" value="1"/>
</dbReference>
<evidence type="ECO:0000256" key="2">
    <source>
        <dbReference type="ARBA" id="ARBA00022741"/>
    </source>
</evidence>
<dbReference type="AlphaFoldDB" id="A0A382MCW3"/>
<evidence type="ECO:0000259" key="4">
    <source>
        <dbReference type="Pfam" id="PF01406"/>
    </source>
</evidence>
<dbReference type="PANTHER" id="PTHR10890">
    <property type="entry name" value="CYSTEINYL-TRNA SYNTHETASE"/>
    <property type="match status" value="1"/>
</dbReference>
<feature type="domain" description="tRNA synthetases class I catalytic" evidence="4">
    <location>
        <begin position="22"/>
        <end position="239"/>
    </location>
</feature>
<sequence>MISNNMSLQLFNSLSKKKEKFIPIEKGRVKIYTCGPTVYDYVHIGNLRTFIMGDIIKRVLKFNGYKVNHVMNITDVGHLTSDADEGEDKLVLAAKKTKKTVWELSKFYTDAFIKNLKSLNIQPSNKLPRATDHIKEQISMIRKLEDGGFAYVAGGNVYFDTSRLNNYGKLGGIVKELESRVDKDINKQNPHDFVLWFTKSKFQDQDMKWDSPWGKGYPGWHIECSAMATKYLGNHFDIH</sequence>
<dbReference type="GO" id="GO:0005829">
    <property type="term" value="C:cytosol"/>
    <property type="evidence" value="ECO:0007669"/>
    <property type="project" value="TreeGrafter"/>
</dbReference>
<keyword evidence="3" id="KW-0067">ATP-binding</keyword>
<dbReference type="PANTHER" id="PTHR10890:SF3">
    <property type="entry name" value="CYSTEINE--TRNA LIGASE, CYTOPLASMIC"/>
    <property type="match status" value="1"/>
</dbReference>
<keyword evidence="2" id="KW-0547">Nucleotide-binding</keyword>
<name>A0A382MCW3_9ZZZZ</name>
<dbReference type="Gene3D" id="3.40.50.620">
    <property type="entry name" value="HUPs"/>
    <property type="match status" value="1"/>
</dbReference>
<dbReference type="InterPro" id="IPR014729">
    <property type="entry name" value="Rossmann-like_a/b/a_fold"/>
</dbReference>
<evidence type="ECO:0000256" key="1">
    <source>
        <dbReference type="ARBA" id="ARBA00022598"/>
    </source>
</evidence>
<dbReference type="GO" id="GO:0004817">
    <property type="term" value="F:cysteine-tRNA ligase activity"/>
    <property type="evidence" value="ECO:0007669"/>
    <property type="project" value="TreeGrafter"/>
</dbReference>